<evidence type="ECO:0000313" key="1">
    <source>
        <dbReference type="EMBL" id="MCT7970250.1"/>
    </source>
</evidence>
<evidence type="ECO:0008006" key="3">
    <source>
        <dbReference type="Google" id="ProtNLM"/>
    </source>
</evidence>
<gene>
    <name evidence="1" type="ORF">NG799_28440</name>
</gene>
<dbReference type="Proteomes" id="UP001525890">
    <property type="component" value="Unassembled WGS sequence"/>
</dbReference>
<keyword evidence="2" id="KW-1185">Reference proteome</keyword>
<dbReference type="EMBL" id="JAMXFF010000084">
    <property type="protein sequence ID" value="MCT7970250.1"/>
    <property type="molecule type" value="Genomic_DNA"/>
</dbReference>
<reference evidence="1 2" key="1">
    <citation type="journal article" date="2022" name="Front. Microbiol.">
        <title>High genomic differentiation and limited gene flow indicate recent cryptic speciation within the genus Laspinema (cyanobacteria).</title>
        <authorList>
            <person name="Stanojkovic A."/>
            <person name="Skoupy S."/>
            <person name="Skaloud P."/>
            <person name="Dvorak P."/>
        </authorList>
    </citation>
    <scope>NUCLEOTIDE SEQUENCE [LARGE SCALE GENOMIC DNA]</scope>
    <source>
        <strain evidence="1 2">D2a</strain>
    </source>
</reference>
<name>A0ABT2MZS3_9CYAN</name>
<protein>
    <recommendedName>
        <fullName evidence="3">XRE family transcriptional regulator</fullName>
    </recommendedName>
</protein>
<accession>A0ABT2MZS3</accession>
<comment type="caution">
    <text evidence="1">The sequence shown here is derived from an EMBL/GenBank/DDBJ whole genome shotgun (WGS) entry which is preliminary data.</text>
</comment>
<sequence length="256" mass="28870">MPWPFVDPKEPKQERLCELLNYLSDRLHLGDRTAEAALLDYLNRFDEVTSASSLRRWFRGQQFPWPSRRPLLAQAIGLDPTELEQFLLHGIPQTQEFLESLPPIDPEFRASNEWDTSIKLDSQAAVSSAMRELSHHLSLENLVDLIDELRAQARSRVEQLQAQTLGPSARTTILGQQDWPTISQVLGDKNLAEISQLVDLPLPRLEAIAQGEEPACTEVTLLAAALGIQVQQLETMREKEFGSKSNHSDCPENCHS</sequence>
<proteinExistence type="predicted"/>
<dbReference type="RefSeq" id="WP_368009673.1">
    <property type="nucleotide sequence ID" value="NZ_JAMXFF010000084.1"/>
</dbReference>
<evidence type="ECO:0000313" key="2">
    <source>
        <dbReference type="Proteomes" id="UP001525890"/>
    </source>
</evidence>
<organism evidence="1 2">
    <name type="scientific">Laspinema palackyanum D2a</name>
    <dbReference type="NCBI Taxonomy" id="2953684"/>
    <lineage>
        <taxon>Bacteria</taxon>
        <taxon>Bacillati</taxon>
        <taxon>Cyanobacteriota</taxon>
        <taxon>Cyanophyceae</taxon>
        <taxon>Oscillatoriophycideae</taxon>
        <taxon>Oscillatoriales</taxon>
        <taxon>Laspinemataceae</taxon>
        <taxon>Laspinema</taxon>
        <taxon>Laspinema palackyanum</taxon>
    </lineage>
</organism>